<comment type="caution">
    <text evidence="2">The sequence shown here is derived from an EMBL/GenBank/DDBJ whole genome shotgun (WGS) entry which is preliminary data.</text>
</comment>
<dbReference type="Pfam" id="PF13700">
    <property type="entry name" value="DUF4158"/>
    <property type="match status" value="1"/>
</dbReference>
<evidence type="ECO:0000313" key="2">
    <source>
        <dbReference type="EMBL" id="SEP34849.1"/>
    </source>
</evidence>
<proteinExistence type="predicted"/>
<name>A0ABY1AYU3_9HYPH</name>
<gene>
    <name evidence="2" type="ORF">SAMN05216228_11002</name>
</gene>
<dbReference type="InterPro" id="IPR025296">
    <property type="entry name" value="DUF4158"/>
</dbReference>
<reference evidence="2 3" key="1">
    <citation type="submission" date="2016-10" db="EMBL/GenBank/DDBJ databases">
        <authorList>
            <person name="Varghese N."/>
            <person name="Submissions S."/>
        </authorList>
    </citation>
    <scope>NUCLEOTIDE SEQUENCE [LARGE SCALE GENOMIC DNA]</scope>
    <source>
        <strain evidence="2 3">CGMCC 1.7071</strain>
    </source>
</reference>
<keyword evidence="3" id="KW-1185">Reference proteome</keyword>
<evidence type="ECO:0000259" key="1">
    <source>
        <dbReference type="Pfam" id="PF13700"/>
    </source>
</evidence>
<dbReference type="Proteomes" id="UP000198939">
    <property type="component" value="Unassembled WGS sequence"/>
</dbReference>
<dbReference type="EMBL" id="FOCV01000100">
    <property type="protein sequence ID" value="SEP34849.1"/>
    <property type="molecule type" value="Genomic_DNA"/>
</dbReference>
<protein>
    <recommendedName>
        <fullName evidence="1">DUF4158 domain-containing protein</fullName>
    </recommendedName>
</protein>
<feature type="domain" description="DUF4158" evidence="1">
    <location>
        <begin position="31"/>
        <end position="81"/>
    </location>
</feature>
<sequence length="89" mass="10487">MPEGLDLYGPIVVQNRLYFNRDNYGMPRRHILTERQRSALFDLPIDELSLLRHYTLGDDDLAHIHDRRRPENRLGFALQLVRYAIQGAL</sequence>
<accession>A0ABY1AYU3</accession>
<evidence type="ECO:0000313" key="3">
    <source>
        <dbReference type="Proteomes" id="UP000198939"/>
    </source>
</evidence>
<organism evidence="2 3">
    <name type="scientific">Rhizobium tibeticum</name>
    <dbReference type="NCBI Taxonomy" id="501024"/>
    <lineage>
        <taxon>Bacteria</taxon>
        <taxon>Pseudomonadati</taxon>
        <taxon>Pseudomonadota</taxon>
        <taxon>Alphaproteobacteria</taxon>
        <taxon>Hyphomicrobiales</taxon>
        <taxon>Rhizobiaceae</taxon>
        <taxon>Rhizobium/Agrobacterium group</taxon>
        <taxon>Rhizobium</taxon>
    </lineage>
</organism>